<comment type="caution">
    <text evidence="2">The sequence shown here is derived from an EMBL/GenBank/DDBJ whole genome shotgun (WGS) entry which is preliminary data.</text>
</comment>
<reference evidence="2 3" key="1">
    <citation type="journal article" date="2012" name="Eukaryot. Cell">
        <title>Genome sequence of the Trichosporon asahii environmental strain CBS 8904.</title>
        <authorList>
            <person name="Yang R.Y."/>
            <person name="Li H.T."/>
            <person name="Zhu H."/>
            <person name="Zhou G.P."/>
            <person name="Wang M."/>
            <person name="Wang L."/>
        </authorList>
    </citation>
    <scope>NUCLEOTIDE SEQUENCE [LARGE SCALE GENOMIC DNA]</scope>
    <source>
        <strain evidence="2 3">CBS 8904</strain>
    </source>
</reference>
<sequence length="162" mass="17992">MGASSLWQRACLSRSALTTIQLLRNIDDVSLTVADVDIPAATAHVVHGHSSTIETHPNHVRNSNSDISNTSSPTALQIKRCVDQYRQPVTTLPPHMKSEAAGPYVLARQIQGWRIRDMWSTLYWQVLLSAVWIEYQSDGRLQYAPHCRLQGITGFAASSPDL</sequence>
<proteinExistence type="predicted"/>
<dbReference type="EMBL" id="AMBO01000167">
    <property type="protein sequence ID" value="EKD04999.1"/>
    <property type="molecule type" value="Genomic_DNA"/>
</dbReference>
<feature type="region of interest" description="Disordered" evidence="1">
    <location>
        <begin position="49"/>
        <end position="71"/>
    </location>
</feature>
<dbReference type="Proteomes" id="UP000006757">
    <property type="component" value="Unassembled WGS sequence"/>
</dbReference>
<gene>
    <name evidence="2" type="ORF">A1Q2_00698</name>
</gene>
<organism evidence="2 3">
    <name type="scientific">Trichosporon asahii var. asahii (strain CBS 8904)</name>
    <name type="common">Yeast</name>
    <dbReference type="NCBI Taxonomy" id="1220162"/>
    <lineage>
        <taxon>Eukaryota</taxon>
        <taxon>Fungi</taxon>
        <taxon>Dikarya</taxon>
        <taxon>Basidiomycota</taxon>
        <taxon>Agaricomycotina</taxon>
        <taxon>Tremellomycetes</taxon>
        <taxon>Trichosporonales</taxon>
        <taxon>Trichosporonaceae</taxon>
        <taxon>Trichosporon</taxon>
    </lineage>
</organism>
<evidence type="ECO:0000313" key="2">
    <source>
        <dbReference type="EMBL" id="EKD04999.1"/>
    </source>
</evidence>
<evidence type="ECO:0000313" key="3">
    <source>
        <dbReference type="Proteomes" id="UP000006757"/>
    </source>
</evidence>
<accession>K1WW18</accession>
<name>K1WW18_TRIAC</name>
<dbReference type="AlphaFoldDB" id="K1WW18"/>
<evidence type="ECO:0000256" key="1">
    <source>
        <dbReference type="SAM" id="MobiDB-lite"/>
    </source>
</evidence>
<dbReference type="HOGENOM" id="CLU_1636613_0_0_1"/>
<protein>
    <submittedName>
        <fullName evidence="2">Uncharacterized protein</fullName>
    </submittedName>
</protein>
<keyword evidence="3" id="KW-1185">Reference proteome</keyword>
<dbReference type="InParanoid" id="K1WW18"/>